<dbReference type="EMBL" id="JAVRRT010000007">
    <property type="protein sequence ID" value="KAK5170464.1"/>
    <property type="molecule type" value="Genomic_DNA"/>
</dbReference>
<organism evidence="3 4">
    <name type="scientific">Saxophila tyrrhenica</name>
    <dbReference type="NCBI Taxonomy" id="1690608"/>
    <lineage>
        <taxon>Eukaryota</taxon>
        <taxon>Fungi</taxon>
        <taxon>Dikarya</taxon>
        <taxon>Ascomycota</taxon>
        <taxon>Pezizomycotina</taxon>
        <taxon>Dothideomycetes</taxon>
        <taxon>Dothideomycetidae</taxon>
        <taxon>Mycosphaerellales</taxon>
        <taxon>Extremaceae</taxon>
        <taxon>Saxophila</taxon>
    </lineage>
</organism>
<comment type="caution">
    <text evidence="3">The sequence shown here is derived from an EMBL/GenBank/DDBJ whole genome shotgun (WGS) entry which is preliminary data.</text>
</comment>
<keyword evidence="4" id="KW-1185">Reference proteome</keyword>
<dbReference type="InterPro" id="IPR051678">
    <property type="entry name" value="AGP_Transferase"/>
</dbReference>
<evidence type="ECO:0000259" key="2">
    <source>
        <dbReference type="Pfam" id="PF01636"/>
    </source>
</evidence>
<reference evidence="3 4" key="1">
    <citation type="submission" date="2023-08" db="EMBL/GenBank/DDBJ databases">
        <title>Black Yeasts Isolated from many extreme environments.</title>
        <authorList>
            <person name="Coleine C."/>
            <person name="Stajich J.E."/>
            <person name="Selbmann L."/>
        </authorList>
    </citation>
    <scope>NUCLEOTIDE SEQUENCE [LARGE SCALE GENOMIC DNA]</scope>
    <source>
        <strain evidence="3 4">CCFEE 5935</strain>
    </source>
</reference>
<evidence type="ECO:0000313" key="4">
    <source>
        <dbReference type="Proteomes" id="UP001337655"/>
    </source>
</evidence>
<evidence type="ECO:0000313" key="3">
    <source>
        <dbReference type="EMBL" id="KAK5170464.1"/>
    </source>
</evidence>
<proteinExistence type="predicted"/>
<dbReference type="SUPFAM" id="SSF56112">
    <property type="entry name" value="Protein kinase-like (PK-like)"/>
    <property type="match status" value="1"/>
</dbReference>
<name>A0AAV9PDA9_9PEZI</name>
<sequence>MGKQTKFRSSTGDAKEPPRYILDLADQVWGKVKEAHETKTKSTETASGRLSEHGEADDDTLRVTLLAKGGYNDVWRATSTTDDRCSFVLRVPNEDSLKPHQVQNEVGWLLHVKKHCADIPVPTVYDYCDGSKSGERPFIAQKYVDAPALSQAWLTYTEPEKHVVAKKIAELIIRLGEQRFEKIAGMLPDGTLGPTVEGCKLYKGRDAFHSPTCYDIGPYATIKEYILAYYDKEIYYYSHASAPDLDEDLFEEVSPAEYVEALTQKQASLEAELNANPAEEPFVLCHNDLQGRNILMDGTSIAAVIDWEFAGSYPLSELEDTGVDVLEMDDEDATEECFHWSGVISDLVKVIAKERGWSNEDVKLLEDGGNPTLQAVRVEMFPEQKYEEEEVEGSVLRRRLRWILRLCMP</sequence>
<protein>
    <recommendedName>
        <fullName evidence="2">Aminoglycoside phosphotransferase domain-containing protein</fullName>
    </recommendedName>
</protein>
<dbReference type="PANTHER" id="PTHR21310">
    <property type="entry name" value="AMINOGLYCOSIDE PHOSPHOTRANSFERASE-RELATED-RELATED"/>
    <property type="match status" value="1"/>
</dbReference>
<accession>A0AAV9PDA9</accession>
<dbReference type="Pfam" id="PF01636">
    <property type="entry name" value="APH"/>
    <property type="match status" value="1"/>
</dbReference>
<dbReference type="InterPro" id="IPR002575">
    <property type="entry name" value="Aminoglycoside_PTrfase"/>
</dbReference>
<dbReference type="PANTHER" id="PTHR21310:SF15">
    <property type="entry name" value="AMINOGLYCOSIDE PHOSPHOTRANSFERASE DOMAIN-CONTAINING PROTEIN"/>
    <property type="match status" value="1"/>
</dbReference>
<evidence type="ECO:0000256" key="1">
    <source>
        <dbReference type="SAM" id="MobiDB-lite"/>
    </source>
</evidence>
<dbReference type="Gene3D" id="3.90.1200.10">
    <property type="match status" value="1"/>
</dbReference>
<dbReference type="RefSeq" id="XP_064659662.1">
    <property type="nucleotide sequence ID" value="XM_064802301.1"/>
</dbReference>
<dbReference type="Proteomes" id="UP001337655">
    <property type="component" value="Unassembled WGS sequence"/>
</dbReference>
<dbReference type="GeneID" id="89926396"/>
<dbReference type="Gene3D" id="3.30.200.20">
    <property type="entry name" value="Phosphorylase Kinase, domain 1"/>
    <property type="match status" value="1"/>
</dbReference>
<dbReference type="InterPro" id="IPR011009">
    <property type="entry name" value="Kinase-like_dom_sf"/>
</dbReference>
<feature type="region of interest" description="Disordered" evidence="1">
    <location>
        <begin position="34"/>
        <end position="55"/>
    </location>
</feature>
<feature type="domain" description="Aminoglycoside phosphotransferase" evidence="2">
    <location>
        <begin position="63"/>
        <end position="315"/>
    </location>
</feature>
<dbReference type="AlphaFoldDB" id="A0AAV9PDA9"/>
<gene>
    <name evidence="3" type="ORF">LTR77_005052</name>
</gene>